<evidence type="ECO:0000256" key="2">
    <source>
        <dbReference type="ARBA" id="ARBA00038209"/>
    </source>
</evidence>
<dbReference type="SUPFAM" id="SSF53756">
    <property type="entry name" value="UDP-Glycosyltransferase/glycogen phosphorylase"/>
    <property type="match status" value="1"/>
</dbReference>
<dbReference type="InterPro" id="IPR003331">
    <property type="entry name" value="UDP_GlcNAc_Epimerase_2_dom"/>
</dbReference>
<dbReference type="NCBIfam" id="TIGR00236">
    <property type="entry name" value="wecB"/>
    <property type="match status" value="1"/>
</dbReference>
<dbReference type="EC" id="5.1.3.14" evidence="3"/>
<dbReference type="PANTHER" id="PTHR43174">
    <property type="entry name" value="UDP-N-ACETYLGLUCOSAMINE 2-EPIMERASE"/>
    <property type="match status" value="1"/>
</dbReference>
<name>A0ABR8RT14_9CELL</name>
<dbReference type="Pfam" id="PF02350">
    <property type="entry name" value="Epimerase_2"/>
    <property type="match status" value="1"/>
</dbReference>
<feature type="compositionally biased region" description="Polar residues" evidence="5">
    <location>
        <begin position="371"/>
        <end position="385"/>
    </location>
</feature>
<dbReference type="RefSeq" id="WP_191796289.1">
    <property type="nucleotide sequence ID" value="NZ_JACSQQ010000016.1"/>
</dbReference>
<dbReference type="Gene3D" id="3.40.50.2000">
    <property type="entry name" value="Glycogen Phosphorylase B"/>
    <property type="match status" value="2"/>
</dbReference>
<evidence type="ECO:0000256" key="4">
    <source>
        <dbReference type="RuleBase" id="RU003513"/>
    </source>
</evidence>
<dbReference type="EMBL" id="JACSQQ010000016">
    <property type="protein sequence ID" value="MBD7950943.1"/>
    <property type="molecule type" value="Genomic_DNA"/>
</dbReference>
<dbReference type="GO" id="GO:0008761">
    <property type="term" value="F:UDP-N-acetylglucosamine 2-epimerase activity"/>
    <property type="evidence" value="ECO:0007669"/>
    <property type="project" value="UniProtKB-EC"/>
</dbReference>
<evidence type="ECO:0000256" key="1">
    <source>
        <dbReference type="ARBA" id="ARBA00023235"/>
    </source>
</evidence>
<dbReference type="CDD" id="cd03786">
    <property type="entry name" value="GTB_UDP-GlcNAc_2-Epimerase"/>
    <property type="match status" value="1"/>
</dbReference>
<evidence type="ECO:0000256" key="3">
    <source>
        <dbReference type="ARBA" id="ARBA00038858"/>
    </source>
</evidence>
<feature type="region of interest" description="Disordered" evidence="5">
    <location>
        <begin position="363"/>
        <end position="385"/>
    </location>
</feature>
<keyword evidence="8" id="KW-1185">Reference proteome</keyword>
<dbReference type="PANTHER" id="PTHR43174:SF2">
    <property type="entry name" value="UDP-N-ACETYLGLUCOSAMINE 2-EPIMERASE"/>
    <property type="match status" value="1"/>
</dbReference>
<feature type="domain" description="UDP-N-acetylglucosamine 2-epimerase" evidence="6">
    <location>
        <begin position="18"/>
        <end position="361"/>
    </location>
</feature>
<comment type="caution">
    <text evidence="7">The sequence shown here is derived from an EMBL/GenBank/DDBJ whole genome shotgun (WGS) entry which is preliminary data.</text>
</comment>
<protein>
    <recommendedName>
        <fullName evidence="3">UDP-N-acetylglucosamine 2-epimerase (non-hydrolyzing)</fullName>
        <ecNumber evidence="3">5.1.3.14</ecNumber>
    </recommendedName>
</protein>
<proteinExistence type="inferred from homology"/>
<gene>
    <name evidence="7" type="primary">wecB</name>
    <name evidence="7" type="ORF">H9652_11065</name>
</gene>
<evidence type="ECO:0000313" key="7">
    <source>
        <dbReference type="EMBL" id="MBD7950943.1"/>
    </source>
</evidence>
<evidence type="ECO:0000259" key="6">
    <source>
        <dbReference type="Pfam" id="PF02350"/>
    </source>
</evidence>
<accession>A0ABR8RT14</accession>
<dbReference type="Proteomes" id="UP000641803">
    <property type="component" value="Unassembled WGS sequence"/>
</dbReference>
<evidence type="ECO:0000313" key="8">
    <source>
        <dbReference type="Proteomes" id="UP000641803"/>
    </source>
</evidence>
<dbReference type="InterPro" id="IPR029767">
    <property type="entry name" value="WecB-like"/>
</dbReference>
<sequence length="385" mass="41592">MTVYGTRPEAIKVAPVIKALEASDDFESVTVVTGQHREMLDQVNELFGIVPDHDLNIMSHGQTLAQIFARVIEGLDPILEKEEPAAVIVQGDTSTSTAAALAAFYRQIPVIHLEAGLRSGDISSPFPEEANRRITTQIAALHLAPTEVSRANLLAEGVDDSTIVVTGNTVIDALLMTASKEVHFDDPALEALAASGRRILLLTTHRRENWGAAMLGVGRALAQIALEFPDVEIVLPLHRNPLVREALLPALNNIANVTTIEPLNYGQFTRLMSLSYLIVTDSGGIQEEAPSLGKPVLVLRDSTERPEGVAAGTTRLIGTCQEDVEHQIRQLLSSQELYDRMAGSTNPYGNGDAAQSSLHALRSNTDRRSANPGNMQTTTFGTTRK</sequence>
<evidence type="ECO:0000256" key="5">
    <source>
        <dbReference type="SAM" id="MobiDB-lite"/>
    </source>
</evidence>
<reference evidence="7 8" key="1">
    <citation type="submission" date="2020-08" db="EMBL/GenBank/DDBJ databases">
        <title>A Genomic Blueprint of the Chicken Gut Microbiome.</title>
        <authorList>
            <person name="Gilroy R."/>
            <person name="Ravi A."/>
            <person name="Getino M."/>
            <person name="Pursley I."/>
            <person name="Horton D.L."/>
            <person name="Alikhan N.-F."/>
            <person name="Baker D."/>
            <person name="Gharbi K."/>
            <person name="Hall N."/>
            <person name="Watson M."/>
            <person name="Adriaenssens E.M."/>
            <person name="Foster-Nyarko E."/>
            <person name="Jarju S."/>
            <person name="Secka A."/>
            <person name="Antonio M."/>
            <person name="Oren A."/>
            <person name="Chaudhuri R."/>
            <person name="La Ragione R.M."/>
            <person name="Hildebrand F."/>
            <person name="Pallen M.J."/>
        </authorList>
    </citation>
    <scope>NUCLEOTIDE SEQUENCE [LARGE SCALE GENOMIC DNA]</scope>
    <source>
        <strain evidence="7 8">Sa4CUA1</strain>
    </source>
</reference>
<keyword evidence="1 4" id="KW-0413">Isomerase</keyword>
<comment type="similarity">
    <text evidence="2 4">Belongs to the UDP-N-acetylglucosamine 2-epimerase family.</text>
</comment>
<organism evidence="7 8">
    <name type="scientific">Oerskovia rustica</name>
    <dbReference type="NCBI Taxonomy" id="2762237"/>
    <lineage>
        <taxon>Bacteria</taxon>
        <taxon>Bacillati</taxon>
        <taxon>Actinomycetota</taxon>
        <taxon>Actinomycetes</taxon>
        <taxon>Micrococcales</taxon>
        <taxon>Cellulomonadaceae</taxon>
        <taxon>Oerskovia</taxon>
    </lineage>
</organism>